<keyword evidence="3" id="KW-1185">Reference proteome</keyword>
<organism evidence="2 3">
    <name type="scientific">Solanum commersonii</name>
    <name type="common">Commerson's wild potato</name>
    <name type="synonym">Commerson's nightshade</name>
    <dbReference type="NCBI Taxonomy" id="4109"/>
    <lineage>
        <taxon>Eukaryota</taxon>
        <taxon>Viridiplantae</taxon>
        <taxon>Streptophyta</taxon>
        <taxon>Embryophyta</taxon>
        <taxon>Tracheophyta</taxon>
        <taxon>Spermatophyta</taxon>
        <taxon>Magnoliopsida</taxon>
        <taxon>eudicotyledons</taxon>
        <taxon>Gunneridae</taxon>
        <taxon>Pentapetalae</taxon>
        <taxon>asterids</taxon>
        <taxon>lamiids</taxon>
        <taxon>Solanales</taxon>
        <taxon>Solanaceae</taxon>
        <taxon>Solanoideae</taxon>
        <taxon>Solaneae</taxon>
        <taxon>Solanum</taxon>
    </lineage>
</organism>
<feature type="signal peptide" evidence="1">
    <location>
        <begin position="1"/>
        <end position="25"/>
    </location>
</feature>
<reference evidence="2 3" key="1">
    <citation type="submission" date="2020-09" db="EMBL/GenBank/DDBJ databases">
        <title>De no assembly of potato wild relative species, Solanum commersonii.</title>
        <authorList>
            <person name="Cho K."/>
        </authorList>
    </citation>
    <scope>NUCLEOTIDE SEQUENCE [LARGE SCALE GENOMIC DNA]</scope>
    <source>
        <strain evidence="2">LZ3.2</strain>
        <tissue evidence="2">Leaf</tissue>
    </source>
</reference>
<evidence type="ECO:0000256" key="1">
    <source>
        <dbReference type="SAM" id="SignalP"/>
    </source>
</evidence>
<comment type="caution">
    <text evidence="2">The sequence shown here is derived from an EMBL/GenBank/DDBJ whole genome shotgun (WGS) entry which is preliminary data.</text>
</comment>
<evidence type="ECO:0000313" key="2">
    <source>
        <dbReference type="EMBL" id="KAG5592728.1"/>
    </source>
</evidence>
<dbReference type="Proteomes" id="UP000824120">
    <property type="component" value="Chromosome 8"/>
</dbReference>
<dbReference type="AlphaFoldDB" id="A0A9J5XZQ0"/>
<accession>A0A9J5XZQ0</accession>
<proteinExistence type="predicted"/>
<name>A0A9J5XZQ0_SOLCO</name>
<protein>
    <submittedName>
        <fullName evidence="2">Uncharacterized protein</fullName>
    </submittedName>
</protein>
<dbReference type="EMBL" id="JACXVP010000008">
    <property type="protein sequence ID" value="KAG5592728.1"/>
    <property type="molecule type" value="Genomic_DNA"/>
</dbReference>
<sequence length="201" mass="22959">MSCSNWISNLWEWTLHILSTIPVLTISIRAQLDSNAGNNYQLPLYRTLPTVTDTSIEVDQDFMSSTTVIFPFHNVLVKLLMNQSVNVSSKSHKHFLIGNEYPAAPPCTPMSFSPVSSFQIPANPEKQWRLQQPRPIPLFQKFLIPSLVSGEKDRVGNKSRQVLRVESGKETDFHPLKPKLTQWCRSFPVELVVLVWLLRES</sequence>
<keyword evidence="1" id="KW-0732">Signal</keyword>
<evidence type="ECO:0000313" key="3">
    <source>
        <dbReference type="Proteomes" id="UP000824120"/>
    </source>
</evidence>
<feature type="chain" id="PRO_5039923916" evidence="1">
    <location>
        <begin position="26"/>
        <end position="201"/>
    </location>
</feature>
<gene>
    <name evidence="2" type="ORF">H5410_043242</name>
</gene>